<sequence>MVPLLNIGIDFGAKNIDVKAGINDQTPVTFSFPAVTSPLENFRSKTGAYHRKAILQPFRVMFGFTALKSHFPRHSMTKSVYYAANPPEGATGKALISDHVQGIFWSAVAEALRRLKFKESTVNVNATFGIPSAHYKDEALVNLLEKGMAGAETVEYDTHHPYKCTVVNFTVETQPYAGGVLTQYIRLTNGEYHEDASILKQRIGIGGTGSFTCDATVVEPQDGVLITTADEALPRGGLWSIEEDWRRVLRREYGGIFDDWTRWKLFDLFETATYNKPNDLADLKREVLEEKIPQIIGFFYSVFGNGSDFNKLIFFGRGMLDDTMRNAIFDAYQKTVRDTRGHLELLIVNDDEGREIPDVAVAEGLYKLAIAIWLGSQK</sequence>
<proteinExistence type="predicted"/>
<name>A0A9D5JU25_9BACT</name>
<dbReference type="EMBL" id="WJJP01000207">
    <property type="protein sequence ID" value="MBD3324248.1"/>
    <property type="molecule type" value="Genomic_DNA"/>
</dbReference>
<organism evidence="1 2">
    <name type="scientific">candidate division KSB3 bacterium</name>
    <dbReference type="NCBI Taxonomy" id="2044937"/>
    <lineage>
        <taxon>Bacteria</taxon>
        <taxon>candidate division KSB3</taxon>
    </lineage>
</organism>
<comment type="caution">
    <text evidence="1">The sequence shown here is derived from an EMBL/GenBank/DDBJ whole genome shotgun (WGS) entry which is preliminary data.</text>
</comment>
<evidence type="ECO:0000313" key="2">
    <source>
        <dbReference type="Proteomes" id="UP000649604"/>
    </source>
</evidence>
<dbReference type="AlphaFoldDB" id="A0A9D5JU25"/>
<reference evidence="1" key="1">
    <citation type="submission" date="2019-11" db="EMBL/GenBank/DDBJ databases">
        <title>Microbial mats filling the niche in hypersaline microbial mats.</title>
        <authorList>
            <person name="Wong H.L."/>
            <person name="Macleod F.I."/>
            <person name="White R.A. III"/>
            <person name="Burns B.P."/>
        </authorList>
    </citation>
    <scope>NUCLEOTIDE SEQUENCE</scope>
    <source>
        <strain evidence="1">Rbin_158</strain>
    </source>
</reference>
<gene>
    <name evidence="1" type="ORF">GF339_06660</name>
</gene>
<dbReference type="Proteomes" id="UP000649604">
    <property type="component" value="Unassembled WGS sequence"/>
</dbReference>
<evidence type="ECO:0000313" key="1">
    <source>
        <dbReference type="EMBL" id="MBD3324248.1"/>
    </source>
</evidence>
<accession>A0A9D5JU25</accession>
<dbReference type="Gene3D" id="3.30.420.40">
    <property type="match status" value="1"/>
</dbReference>
<protein>
    <submittedName>
        <fullName evidence="1">Uncharacterized protein</fullName>
    </submittedName>
</protein>